<accession>Q53UI7</accession>
<dbReference type="CDD" id="cd11617">
    <property type="entry name" value="Antifreeze_III"/>
    <property type="match status" value="1"/>
</dbReference>
<evidence type="ECO:0000256" key="5">
    <source>
        <dbReference type="ARBA" id="ARBA00024935"/>
    </source>
</evidence>
<evidence type="ECO:0000313" key="8">
    <source>
        <dbReference type="EMBL" id="BAD95788.1"/>
    </source>
</evidence>
<comment type="subcellular location">
    <subcellularLocation>
        <location evidence="1 6">Secreted</location>
    </subcellularLocation>
</comment>
<name>Q53UI7_9TELE</name>
<dbReference type="GO" id="GO:0005576">
    <property type="term" value="C:extracellular region"/>
    <property type="evidence" value="ECO:0007669"/>
    <property type="project" value="UniProtKB-SubCell"/>
</dbReference>
<dbReference type="InterPro" id="IPR006190">
    <property type="entry name" value="SAF_AFP_Neu5Ac"/>
</dbReference>
<evidence type="ECO:0000259" key="7">
    <source>
        <dbReference type="PROSITE" id="PS50844"/>
    </source>
</evidence>
<feature type="domain" description="AFP-like" evidence="7">
    <location>
        <begin position="26"/>
        <end position="85"/>
    </location>
</feature>
<dbReference type="SUPFAM" id="SSF51269">
    <property type="entry name" value="AFP III-like domain"/>
    <property type="match status" value="1"/>
</dbReference>
<dbReference type="AlphaFoldDB" id="Q53UI7"/>
<protein>
    <recommendedName>
        <fullName evidence="6">Ice-structuring protein</fullName>
    </recommendedName>
    <alternativeName>
        <fullName evidence="6">Antifreeze protein</fullName>
    </alternativeName>
</protein>
<proteinExistence type="evidence at transcript level"/>
<evidence type="ECO:0000256" key="2">
    <source>
        <dbReference type="ARBA" id="ARBA00007445"/>
    </source>
</evidence>
<comment type="similarity">
    <text evidence="2 6">Belongs to the type-III AFP family.</text>
</comment>
<feature type="signal peptide" evidence="6">
    <location>
        <begin position="1"/>
        <end position="22"/>
    </location>
</feature>
<reference evidence="8" key="1">
    <citation type="journal article" date="2005" name="FEBS J.">
        <title>Co-operative effect of the isoforms of type III antifreeze protein expressed in Notched-fin eelpout, Zoarces elongatus Kner.</title>
        <authorList>
            <person name="Nishimiya Y."/>
            <person name="Sato R."/>
            <person name="Takamichi M."/>
            <person name="Miura A."/>
            <person name="Tsuda S."/>
        </authorList>
    </citation>
    <scope>NUCLEOTIDE SEQUENCE</scope>
</reference>
<dbReference type="PROSITE" id="PS50844">
    <property type="entry name" value="AFP_LIKE"/>
    <property type="match status" value="1"/>
</dbReference>
<feature type="chain" id="PRO_5005143497" description="Ice-structuring protein" evidence="6">
    <location>
        <begin position="23"/>
        <end position="92"/>
    </location>
</feature>
<comment type="function">
    <text evidence="6">Lowers the blood freezing point. Contributes to protect fish blood from freezing at subzero sea water temperatures. Binds to nascent ice crystals and prevents further growth.</text>
</comment>
<evidence type="ECO:0000256" key="3">
    <source>
        <dbReference type="ARBA" id="ARBA00022525"/>
    </source>
</evidence>
<dbReference type="PRINTS" id="PR00357">
    <property type="entry name" value="ANTIFREEZIII"/>
</dbReference>
<evidence type="ECO:0000256" key="1">
    <source>
        <dbReference type="ARBA" id="ARBA00004613"/>
    </source>
</evidence>
<dbReference type="InterPro" id="IPR006013">
    <property type="entry name" value="Antifreeze_III"/>
</dbReference>
<keyword evidence="4 6" id="KW-0047">Antifreeze protein</keyword>
<keyword evidence="3 6" id="KW-0964">Secreted</keyword>
<dbReference type="EMBL" id="AB188401">
    <property type="protein sequence ID" value="BAD95788.1"/>
    <property type="molecule type" value="mRNA"/>
</dbReference>
<organism evidence="8">
    <name type="scientific">Zoarces elongatus</name>
    <dbReference type="NCBI Taxonomy" id="291231"/>
    <lineage>
        <taxon>Eukaryota</taxon>
        <taxon>Metazoa</taxon>
        <taxon>Chordata</taxon>
        <taxon>Craniata</taxon>
        <taxon>Vertebrata</taxon>
        <taxon>Euteleostomi</taxon>
        <taxon>Actinopterygii</taxon>
        <taxon>Neopterygii</taxon>
        <taxon>Teleostei</taxon>
        <taxon>Neoteleostei</taxon>
        <taxon>Acanthomorphata</taxon>
        <taxon>Eupercaria</taxon>
        <taxon>Perciformes</taxon>
        <taxon>Cottioidei</taxon>
        <taxon>Zoarcales</taxon>
        <taxon>Zoarcidae</taxon>
        <taxon>Zoarcinae</taxon>
        <taxon>Zoarces</taxon>
    </lineage>
</organism>
<evidence type="ECO:0000256" key="6">
    <source>
        <dbReference type="RuleBase" id="RU362061"/>
    </source>
</evidence>
<dbReference type="Gene3D" id="3.90.1210.10">
    <property type="entry name" value="Antifreeze-like/N-acetylneuraminic acid synthase C-terminal domain"/>
    <property type="match status" value="1"/>
</dbReference>
<keyword evidence="6" id="KW-0732">Signal</keyword>
<evidence type="ECO:0000256" key="4">
    <source>
        <dbReference type="ARBA" id="ARBA00023076"/>
    </source>
</evidence>
<dbReference type="InterPro" id="IPR036732">
    <property type="entry name" value="AFP_Neu5c_C_sf"/>
</dbReference>
<sequence length="92" mass="9850">MKSVILTGLLFVLLCVDHMSSANQESVVAAVLIPINTALTVGMMTTRVVSPTGIPAEDIPRLISMQVNQAVPMGTTLMPDMVKFYCLCAPKN</sequence>
<comment type="function">
    <text evidence="5">Contributes to protect fish blood from freezing at subzero sea water temperatures. Lowers the blood freezing point. Binds to nascent ice crystals and prevents further growth.</text>
</comment>